<evidence type="ECO:0000313" key="1">
    <source>
        <dbReference type="EMBL" id="ART62210.1"/>
    </source>
</evidence>
<dbReference type="GO" id="GO:0008808">
    <property type="term" value="F:cardiolipin synthase activity"/>
    <property type="evidence" value="ECO:0007669"/>
    <property type="project" value="TreeGrafter"/>
</dbReference>
<proteinExistence type="predicted"/>
<dbReference type="Pfam" id="PF13091">
    <property type="entry name" value="PLDc_2"/>
    <property type="match status" value="2"/>
</dbReference>
<keyword evidence="2" id="KW-1185">Reference proteome</keyword>
<dbReference type="PROSITE" id="PS50035">
    <property type="entry name" value="PLD"/>
    <property type="match status" value="1"/>
</dbReference>
<dbReference type="RefSeq" id="WP_086899457.1">
    <property type="nucleotide sequence ID" value="NZ_CP021358.1"/>
</dbReference>
<name>A0A240UMF9_9GAMM</name>
<dbReference type="EMBL" id="CP021358">
    <property type="protein sequence ID" value="ART62210.1"/>
    <property type="molecule type" value="Genomic_DNA"/>
</dbReference>
<protein>
    <submittedName>
        <fullName evidence="1">Cardiolipin synthase B</fullName>
    </submittedName>
</protein>
<dbReference type="KEGG" id="kma:B9H00_03250"/>
<evidence type="ECO:0000313" key="2">
    <source>
        <dbReference type="Proteomes" id="UP000194457"/>
    </source>
</evidence>
<gene>
    <name evidence="1" type="ORF">B9H00_03250</name>
</gene>
<dbReference type="CDD" id="cd09110">
    <property type="entry name" value="PLDc_CLS_1"/>
    <property type="match status" value="1"/>
</dbReference>
<accession>A0A240UMF9</accession>
<dbReference type="AlphaFoldDB" id="A0A240UMF9"/>
<dbReference type="SUPFAM" id="SSF56024">
    <property type="entry name" value="Phospholipase D/nuclease"/>
    <property type="match status" value="2"/>
</dbReference>
<dbReference type="GO" id="GO:0016020">
    <property type="term" value="C:membrane"/>
    <property type="evidence" value="ECO:0007669"/>
    <property type="project" value="TreeGrafter"/>
</dbReference>
<sequence length="375" mass="43650">MREQWHDGNHFSLLPTADRFVPALLEAIDHARASVLIELYIVEDGEMGEQFFEALIQAASRGVDVRLLIDACGSWSLADESKQRLVDANISLREFNVLSLIHLGRFISRDHRKLIVIDGHTAFTGGFGVNDQFLRSWFEVAIRITGPCVDDWIELFNRVWRSRKTQDFVTGARHRDRKPAIAPHPMRCEGHMVGRVVWGQGYHYQAIRRSLQHQVGSAHERIWICTPYFVPTRTLRRQLRRAARRGVDVRLLLAARDHDHPSVRYAGQRFFTRLLRSGVRIFEFQPRFIHAKFSLCDGWATIGSCNFDHWSLQWNLEANQEIDDPEFAAELGELFEHCFTQCNEISADRWSSRSRRQRLREWGYGVMDALITRLR</sequence>
<reference evidence="1 2" key="1">
    <citation type="submission" date="2017-05" db="EMBL/GenBank/DDBJ databases">
        <authorList>
            <person name="Song R."/>
            <person name="Chenine A.L."/>
            <person name="Ruprecht R.M."/>
        </authorList>
    </citation>
    <scope>NUCLEOTIDE SEQUENCE [LARGE SCALE GENOMIC DNA]</scope>
    <source>
        <strain evidence="1">SW32</strain>
    </source>
</reference>
<dbReference type="InterPro" id="IPR025202">
    <property type="entry name" value="PLD-like_dom"/>
</dbReference>
<dbReference type="Proteomes" id="UP000194457">
    <property type="component" value="Chromosome"/>
</dbReference>
<dbReference type="InterPro" id="IPR001736">
    <property type="entry name" value="PLipase_D/transphosphatidylase"/>
</dbReference>
<organism evidence="1 2">
    <name type="scientific">Kushneria marisflavi</name>
    <dbReference type="NCBI Taxonomy" id="157779"/>
    <lineage>
        <taxon>Bacteria</taxon>
        <taxon>Pseudomonadati</taxon>
        <taxon>Pseudomonadota</taxon>
        <taxon>Gammaproteobacteria</taxon>
        <taxon>Oceanospirillales</taxon>
        <taxon>Halomonadaceae</taxon>
        <taxon>Kushneria</taxon>
    </lineage>
</organism>
<dbReference type="PANTHER" id="PTHR21248:SF23">
    <property type="entry name" value="CARDIOLIPIN SYNTHASE B"/>
    <property type="match status" value="1"/>
</dbReference>
<dbReference type="PANTHER" id="PTHR21248">
    <property type="entry name" value="CARDIOLIPIN SYNTHASE"/>
    <property type="match status" value="1"/>
</dbReference>
<dbReference type="Gene3D" id="3.30.870.10">
    <property type="entry name" value="Endonuclease Chain A"/>
    <property type="match status" value="2"/>
</dbReference>
<dbReference type="GO" id="GO:0032049">
    <property type="term" value="P:cardiolipin biosynthetic process"/>
    <property type="evidence" value="ECO:0007669"/>
    <property type="project" value="UniProtKB-ARBA"/>
</dbReference>
<dbReference type="OrthoDB" id="9762009at2"/>